<sequence length="229" mass="25146">MISESETDINAVDYAASHCWVHQRSFLPPTKASQTPIHTTHINTETGLPVIPTSLGMPEEGPIQDDEFETKSSKTKRQSSTKKSEKAVSKALKTKEPKKKSAASTKKKGNLISTAIREKKNLDIVIDGSGMDFSQVPSPVCSCTGMPRQCYRWGAGGWQSSCCTTNLSEYPLPMSSTRPGSRLAGRKMSNGAYSKLLQRLTVEGYDLSHAIDLKDHWAKHGTNKFVTIK</sequence>
<comment type="similarity">
    <text evidence="2 7">Belongs to the BBR/BPC family.</text>
</comment>
<dbReference type="PANTHER" id="PTHR31421">
    <property type="entry name" value="PROTEIN BASIC PENTACYSTEINE3"/>
    <property type="match status" value="1"/>
</dbReference>
<keyword evidence="10" id="KW-1185">Reference proteome</keyword>
<evidence type="ECO:0000256" key="2">
    <source>
        <dbReference type="ARBA" id="ARBA00007911"/>
    </source>
</evidence>
<dbReference type="GO" id="GO:0043565">
    <property type="term" value="F:sequence-specific DNA binding"/>
    <property type="evidence" value="ECO:0007669"/>
    <property type="project" value="TreeGrafter"/>
</dbReference>
<evidence type="ECO:0000256" key="8">
    <source>
        <dbReference type="SAM" id="MobiDB-lite"/>
    </source>
</evidence>
<dbReference type="AlphaFoldDB" id="A0AA41S2U7"/>
<evidence type="ECO:0000256" key="4">
    <source>
        <dbReference type="ARBA" id="ARBA00023125"/>
    </source>
</evidence>
<dbReference type="PANTHER" id="PTHR31421:SF6">
    <property type="entry name" value="PROTEIN BASIC PENTACYSTEINE7"/>
    <property type="match status" value="1"/>
</dbReference>
<keyword evidence="5 7" id="KW-0804">Transcription</keyword>
<evidence type="ECO:0000313" key="10">
    <source>
        <dbReference type="Proteomes" id="UP001177140"/>
    </source>
</evidence>
<dbReference type="GO" id="GO:0009723">
    <property type="term" value="P:response to ethylene"/>
    <property type="evidence" value="ECO:0007669"/>
    <property type="project" value="TreeGrafter"/>
</dbReference>
<keyword evidence="3 7" id="KW-0805">Transcription regulation</keyword>
<evidence type="ECO:0000256" key="1">
    <source>
        <dbReference type="ARBA" id="ARBA00004123"/>
    </source>
</evidence>
<dbReference type="EMBL" id="JAJJMA010044063">
    <property type="protein sequence ID" value="MCL7025318.1"/>
    <property type="molecule type" value="Genomic_DNA"/>
</dbReference>
<dbReference type="InterPro" id="IPR010409">
    <property type="entry name" value="GAGA-bd_tscrpt_act"/>
</dbReference>
<protein>
    <recommendedName>
        <fullName evidence="7">GAGA-binding transcriptional activator</fullName>
    </recommendedName>
</protein>
<dbReference type="GO" id="GO:0003700">
    <property type="term" value="F:DNA-binding transcription factor activity"/>
    <property type="evidence" value="ECO:0007669"/>
    <property type="project" value="UniProtKB-UniRule"/>
</dbReference>
<evidence type="ECO:0000256" key="7">
    <source>
        <dbReference type="RuleBase" id="RU367160"/>
    </source>
</evidence>
<dbReference type="Proteomes" id="UP001177140">
    <property type="component" value="Unassembled WGS sequence"/>
</dbReference>
<keyword evidence="6 7" id="KW-0539">Nucleus</keyword>
<evidence type="ECO:0000256" key="3">
    <source>
        <dbReference type="ARBA" id="ARBA00023015"/>
    </source>
</evidence>
<comment type="subcellular location">
    <subcellularLocation>
        <location evidence="1 7">Nucleus</location>
    </subcellularLocation>
</comment>
<evidence type="ECO:0000313" key="9">
    <source>
        <dbReference type="EMBL" id="MCL7025318.1"/>
    </source>
</evidence>
<reference evidence="9" key="1">
    <citation type="submission" date="2022-03" db="EMBL/GenBank/DDBJ databases">
        <title>A functionally conserved STORR gene fusion in Papaver species that diverged 16.8 million years ago.</title>
        <authorList>
            <person name="Catania T."/>
        </authorList>
    </citation>
    <scope>NUCLEOTIDE SEQUENCE</scope>
    <source>
        <strain evidence="9">S-191538</strain>
    </source>
</reference>
<keyword evidence="4 7" id="KW-0238">DNA-binding</keyword>
<evidence type="ECO:0000256" key="5">
    <source>
        <dbReference type="ARBA" id="ARBA00023163"/>
    </source>
</evidence>
<organism evidence="9 10">
    <name type="scientific">Papaver nudicaule</name>
    <name type="common">Iceland poppy</name>
    <dbReference type="NCBI Taxonomy" id="74823"/>
    <lineage>
        <taxon>Eukaryota</taxon>
        <taxon>Viridiplantae</taxon>
        <taxon>Streptophyta</taxon>
        <taxon>Embryophyta</taxon>
        <taxon>Tracheophyta</taxon>
        <taxon>Spermatophyta</taxon>
        <taxon>Magnoliopsida</taxon>
        <taxon>Ranunculales</taxon>
        <taxon>Papaveraceae</taxon>
        <taxon>Papaveroideae</taxon>
        <taxon>Papaver</taxon>
    </lineage>
</organism>
<feature type="compositionally biased region" description="Basic residues" evidence="8">
    <location>
        <begin position="96"/>
        <end position="107"/>
    </location>
</feature>
<comment type="caution">
    <text evidence="9">The sequence shown here is derived from an EMBL/GenBank/DDBJ whole genome shotgun (WGS) entry which is preliminary data.</text>
</comment>
<gene>
    <name evidence="9" type="ORF">MKW94_018379</name>
</gene>
<comment type="function">
    <text evidence="7">Transcriptional regulator that specifically binds to GA-rich elements (GAGA-repeats) present in regulatory sequences of genes involved in developmental processes.</text>
</comment>
<dbReference type="SMART" id="SM01226">
    <property type="entry name" value="GAGA_bind"/>
    <property type="match status" value="1"/>
</dbReference>
<dbReference type="Pfam" id="PF06217">
    <property type="entry name" value="GAGA_bind"/>
    <property type="match status" value="1"/>
</dbReference>
<feature type="region of interest" description="Disordered" evidence="8">
    <location>
        <begin position="41"/>
        <end position="107"/>
    </location>
</feature>
<proteinExistence type="inferred from homology"/>
<accession>A0AA41S2U7</accession>
<evidence type="ECO:0000256" key="6">
    <source>
        <dbReference type="ARBA" id="ARBA00023242"/>
    </source>
</evidence>
<name>A0AA41S2U7_PAPNU</name>
<dbReference type="GO" id="GO:0005634">
    <property type="term" value="C:nucleus"/>
    <property type="evidence" value="ECO:0007669"/>
    <property type="project" value="UniProtKB-SubCell"/>
</dbReference>